<gene>
    <name evidence="3" type="ORF">CFH99_07105</name>
</gene>
<accession>A0ABX7PHM5</accession>
<dbReference type="Proteomes" id="UP000662818">
    <property type="component" value="Chromosome"/>
</dbReference>
<feature type="transmembrane region" description="Helical" evidence="2">
    <location>
        <begin position="277"/>
        <end position="298"/>
    </location>
</feature>
<dbReference type="Pfam" id="PF07087">
    <property type="entry name" value="DUF1353"/>
    <property type="match status" value="1"/>
</dbReference>
<organism evidence="3 4">
    <name type="scientific">Nocardioides aromaticivorans</name>
    <dbReference type="NCBI Taxonomy" id="200618"/>
    <lineage>
        <taxon>Bacteria</taxon>
        <taxon>Bacillati</taxon>
        <taxon>Actinomycetota</taxon>
        <taxon>Actinomycetes</taxon>
        <taxon>Propionibacteriales</taxon>
        <taxon>Nocardioidaceae</taxon>
        <taxon>Nocardioides</taxon>
    </lineage>
</organism>
<proteinExistence type="predicted"/>
<reference evidence="3 4" key="1">
    <citation type="submission" date="2017-06" db="EMBL/GenBank/DDBJ databases">
        <title>Complete Genome Sequence of the Soil Carbazole-Degrading Bacterium Nocardioides aromaticivorans IC177.</title>
        <authorList>
            <person name="Vejarano F."/>
            <person name="Suzuki-Minakuchi C."/>
            <person name="Ohtsubo Y."/>
            <person name="Tsuda M."/>
            <person name="Okada K."/>
            <person name="Nojiri H."/>
        </authorList>
    </citation>
    <scope>NUCLEOTIDE SEQUENCE [LARGE SCALE GENOMIC DNA]</scope>
    <source>
        <strain evidence="3 4">IC177</strain>
    </source>
</reference>
<keyword evidence="2" id="KW-1133">Transmembrane helix</keyword>
<evidence type="ECO:0000256" key="2">
    <source>
        <dbReference type="SAM" id="Phobius"/>
    </source>
</evidence>
<dbReference type="EMBL" id="CP022295">
    <property type="protein sequence ID" value="QSR25391.1"/>
    <property type="molecule type" value="Genomic_DNA"/>
</dbReference>
<keyword evidence="2" id="KW-0472">Membrane</keyword>
<keyword evidence="4" id="KW-1185">Reference proteome</keyword>
<protein>
    <recommendedName>
        <fullName evidence="5">DUF1353 domain-containing protein</fullName>
    </recommendedName>
</protein>
<evidence type="ECO:0008006" key="5">
    <source>
        <dbReference type="Google" id="ProtNLM"/>
    </source>
</evidence>
<feature type="transmembrane region" description="Helical" evidence="2">
    <location>
        <begin position="243"/>
        <end position="265"/>
    </location>
</feature>
<sequence>MKQIETSAEPGRFFDGGTASADPDPTQPPRIVLERVEVGDVRRRTERFRMQRRIAYRDREYGVLLVPADPGTFESDLASVPAIFTWLVPRTGRHLPPALLHDGIVHGPHEIPDYVSEEGHVLDRVAADRVFRDAMRDTDTGPVRSWLVWSAVTLGTIRAGSTQWSRGRHLRYLVVAAATLLAIAALGVLATLDLFDVVDVVPWMGERPFAEELLGGLAGAVVVPVVLGLAWGRFAVAGAVSGVALAVLLHVTAALGLITLAYLAAEWLARRRPVAALTAGALVIGASLLVLILCLGPFR</sequence>
<dbReference type="RefSeq" id="WP_207009543.1">
    <property type="nucleotide sequence ID" value="NZ_CP022295.1"/>
</dbReference>
<feature type="region of interest" description="Disordered" evidence="1">
    <location>
        <begin position="1"/>
        <end position="28"/>
    </location>
</feature>
<dbReference type="InterPro" id="IPR010767">
    <property type="entry name" value="Phage_CGC-2007_Cje0229"/>
</dbReference>
<evidence type="ECO:0000313" key="3">
    <source>
        <dbReference type="EMBL" id="QSR25391.1"/>
    </source>
</evidence>
<feature type="transmembrane region" description="Helical" evidence="2">
    <location>
        <begin position="212"/>
        <end position="231"/>
    </location>
</feature>
<feature type="transmembrane region" description="Helical" evidence="2">
    <location>
        <begin position="172"/>
        <end position="192"/>
    </location>
</feature>
<evidence type="ECO:0000256" key="1">
    <source>
        <dbReference type="SAM" id="MobiDB-lite"/>
    </source>
</evidence>
<evidence type="ECO:0000313" key="4">
    <source>
        <dbReference type="Proteomes" id="UP000662818"/>
    </source>
</evidence>
<name>A0ABX7PHM5_9ACTN</name>
<keyword evidence="2" id="KW-0812">Transmembrane</keyword>